<dbReference type="CDD" id="cd02513">
    <property type="entry name" value="CMP-NeuAc_Synthase"/>
    <property type="match status" value="1"/>
</dbReference>
<evidence type="ECO:0000313" key="2">
    <source>
        <dbReference type="EMBL" id="RSV07070.1"/>
    </source>
</evidence>
<dbReference type="EC" id="2.7.7.81" evidence="2"/>
<dbReference type="InterPro" id="IPR020039">
    <property type="entry name" value="PseF"/>
</dbReference>
<reference evidence="1" key="1">
    <citation type="submission" date="2016-12" db="EMBL/GenBank/DDBJ databases">
        <title>Whole genome sequencing of Sphingomonas koreensis.</title>
        <authorList>
            <person name="Conlan S."/>
            <person name="Thomas P.J."/>
            <person name="Mullikin J."/>
            <person name="Palmore T.N."/>
            <person name="Frank K.M."/>
            <person name="Segre J.A."/>
        </authorList>
    </citation>
    <scope>NUCLEOTIDE SEQUENCE</scope>
    <source>
        <strain evidence="1">ABOJV</strain>
    </source>
</reference>
<dbReference type="STRING" id="93064.BRX40_20905"/>
<keyword evidence="1" id="KW-0808">Transferase</keyword>
<reference evidence="3" key="2">
    <citation type="submission" date="2016-12" db="EMBL/GenBank/DDBJ databases">
        <title>Whole genome sequencing of Sphingomonas sp. ABOJV.</title>
        <authorList>
            <person name="Conlan S."/>
            <person name="Thomas P.J."/>
            <person name="Mullikin J."/>
            <person name="Palmore T.N."/>
            <person name="Frank K.M."/>
            <person name="Segre J.A."/>
        </authorList>
    </citation>
    <scope>NUCLEOTIDE SEQUENCE [LARGE SCALE GENOMIC DNA]</scope>
    <source>
        <strain evidence="3">ABOJV</strain>
    </source>
</reference>
<evidence type="ECO:0000313" key="4">
    <source>
        <dbReference type="Proteomes" id="UP000286681"/>
    </source>
</evidence>
<dbReference type="PANTHER" id="PTHR21485:SF6">
    <property type="entry name" value="N-ACYLNEURAMINATE CYTIDYLYLTRANSFERASE-RELATED"/>
    <property type="match status" value="1"/>
</dbReference>
<gene>
    <name evidence="2" type="primary">pseF</name>
    <name evidence="1" type="ORF">BRX40_20905</name>
    <name evidence="2" type="ORF">CA257_03495</name>
</gene>
<dbReference type="Gene3D" id="3.90.550.10">
    <property type="entry name" value="Spore Coat Polysaccharide Biosynthesis Protein SpsA, Chain A"/>
    <property type="match status" value="1"/>
</dbReference>
<dbReference type="KEGG" id="skr:BRX40_20905"/>
<dbReference type="PANTHER" id="PTHR21485">
    <property type="entry name" value="HAD SUPERFAMILY MEMBERS CMAS AND KDSC"/>
    <property type="match status" value="1"/>
</dbReference>
<dbReference type="GO" id="GO:0008781">
    <property type="term" value="F:N-acylneuraminate cytidylyltransferase activity"/>
    <property type="evidence" value="ECO:0007669"/>
    <property type="project" value="TreeGrafter"/>
</dbReference>
<protein>
    <submittedName>
        <fullName evidence="1">Pseudaminic acid cytidylyltransferase</fullName>
        <ecNumber evidence="2">2.7.7.81</ecNumber>
    </submittedName>
</protein>
<dbReference type="InterPro" id="IPR050793">
    <property type="entry name" value="CMP-NeuNAc_synthase"/>
</dbReference>
<dbReference type="SUPFAM" id="SSF53448">
    <property type="entry name" value="Nucleotide-diphospho-sugar transferases"/>
    <property type="match status" value="1"/>
</dbReference>
<dbReference type="Proteomes" id="UP000185161">
    <property type="component" value="Chromosome"/>
</dbReference>
<evidence type="ECO:0000313" key="3">
    <source>
        <dbReference type="Proteomes" id="UP000185161"/>
    </source>
</evidence>
<dbReference type="EMBL" id="QQWO01000002">
    <property type="protein sequence ID" value="RSV07070.1"/>
    <property type="molecule type" value="Genomic_DNA"/>
</dbReference>
<dbReference type="RefSeq" id="WP_075152884.1">
    <property type="nucleotide sequence ID" value="NZ_CP018820.1"/>
</dbReference>
<name>A0A1L6JF72_9SPHN</name>
<dbReference type="OrthoDB" id="9805604at2"/>
<dbReference type="Proteomes" id="UP000286681">
    <property type="component" value="Unassembled WGS sequence"/>
</dbReference>
<proteinExistence type="predicted"/>
<dbReference type="InterPro" id="IPR029044">
    <property type="entry name" value="Nucleotide-diphossugar_trans"/>
</dbReference>
<organism evidence="1 3">
    <name type="scientific">Sphingomonas koreensis</name>
    <dbReference type="NCBI Taxonomy" id="93064"/>
    <lineage>
        <taxon>Bacteria</taxon>
        <taxon>Pseudomonadati</taxon>
        <taxon>Pseudomonadota</taxon>
        <taxon>Alphaproteobacteria</taxon>
        <taxon>Sphingomonadales</taxon>
        <taxon>Sphingomonadaceae</taxon>
        <taxon>Sphingomonas</taxon>
    </lineage>
</organism>
<accession>A0A1L6JF72</accession>
<sequence>MNLAVIPARGGSKRIPRKNVKPFCGRPMIAWSISAARESGCFDRIVVSTDDDEVAEIAVAEGAEVPFRRPAELADDQTPTVPVIAHAVAWQSGQAAVERACCIYATAPFIRPSELRAARSMIETQPCDYVLSVTSFPFPIQRAVRLDGDGRLAMFQPEHAGTRSQDLEEAYHDAGQFYWGRADAWIAGRPIMGPNSIGLRIPRARVQDIDTPEDWERAEFLFRAMLARDNDDNDKESAN</sequence>
<reference evidence="2 4" key="3">
    <citation type="submission" date="2018-07" db="EMBL/GenBank/DDBJ databases">
        <title>Genomic and Epidemiologic Investigation of an Indolent Hospital Outbreak.</title>
        <authorList>
            <person name="Johnson R.C."/>
            <person name="Deming C."/>
            <person name="Conlan S."/>
            <person name="Zellmer C.J."/>
            <person name="Michelin A.V."/>
            <person name="Lee-Lin S."/>
            <person name="Thomas P.J."/>
            <person name="Park M."/>
            <person name="Weingarten R.A."/>
            <person name="Less J."/>
            <person name="Dekker J.P."/>
            <person name="Frank K.M."/>
            <person name="Musser K.A."/>
            <person name="Mcquiston J.R."/>
            <person name="Henderson D.K."/>
            <person name="Lau A.F."/>
            <person name="Palmore T.N."/>
            <person name="Segre J.A."/>
        </authorList>
    </citation>
    <scope>NUCLEOTIDE SEQUENCE [LARGE SCALE GENOMIC DNA]</scope>
    <source>
        <strain evidence="2 4">SK-NIH.Env10_0317</strain>
    </source>
</reference>
<evidence type="ECO:0000313" key="1">
    <source>
        <dbReference type="EMBL" id="APR54555.1"/>
    </source>
</evidence>
<dbReference type="Pfam" id="PF02348">
    <property type="entry name" value="CTP_transf_3"/>
    <property type="match status" value="1"/>
</dbReference>
<dbReference type="GeneID" id="44135029"/>
<dbReference type="AlphaFoldDB" id="A0A1L6JF72"/>
<keyword evidence="1" id="KW-0548">Nucleotidyltransferase</keyword>
<dbReference type="InterPro" id="IPR003329">
    <property type="entry name" value="Cytidylyl_trans"/>
</dbReference>
<keyword evidence="3" id="KW-1185">Reference proteome</keyword>
<dbReference type="EMBL" id="CP018820">
    <property type="protein sequence ID" value="APR54555.1"/>
    <property type="molecule type" value="Genomic_DNA"/>
</dbReference>
<dbReference type="NCBIfam" id="TIGR03584">
    <property type="entry name" value="PseF"/>
    <property type="match status" value="1"/>
</dbReference>